<keyword evidence="3" id="KW-1185">Reference proteome</keyword>
<reference evidence="2 3" key="1">
    <citation type="submission" date="2016-10" db="EMBL/GenBank/DDBJ databases">
        <authorList>
            <person name="Varghese N."/>
            <person name="Submissions S."/>
        </authorList>
    </citation>
    <scope>NUCLEOTIDE SEQUENCE [LARGE SCALE GENOMIC DNA]</scope>
    <source>
        <strain evidence="2 3">DSM 13796</strain>
    </source>
</reference>
<dbReference type="GeneID" id="93710197"/>
<dbReference type="Proteomes" id="UP000182762">
    <property type="component" value="Unassembled WGS sequence"/>
</dbReference>
<name>A0A1I5YQE0_9BACI</name>
<protein>
    <submittedName>
        <fullName evidence="2">Uncharacterized protein</fullName>
    </submittedName>
</protein>
<comment type="caution">
    <text evidence="2">The sequence shown here is derived from an EMBL/GenBank/DDBJ whole genome shotgun (WGS) entry which is preliminary data.</text>
</comment>
<sequence length="235" mass="28023">MALFEEQPIQQPVPHMKEEKKLSQESPFFLDEKEVETQKRSFLRPLATLKEKRAKAQKEKPPRIKKLITEIIPIADYTESGLFQLKGGGYFDIWQFQSKDIYAMNGEETSFHIYSHASSFQSYPEAFKIVSLNLPVSTEQQQRYLEKKLARSQNPLFERFLQQKLKELQFLEWGRTNREYFVFIYGNTELMVKERRENLIRSFQRTTPLFEVSDKKKIELIYKFYNQNAKLGNKQ</sequence>
<evidence type="ECO:0000313" key="3">
    <source>
        <dbReference type="Proteomes" id="UP000182762"/>
    </source>
</evidence>
<proteinExistence type="predicted"/>
<organism evidence="2 3">
    <name type="scientific">Priestia endophytica DSM 13796</name>
    <dbReference type="NCBI Taxonomy" id="1121089"/>
    <lineage>
        <taxon>Bacteria</taxon>
        <taxon>Bacillati</taxon>
        <taxon>Bacillota</taxon>
        <taxon>Bacilli</taxon>
        <taxon>Bacillales</taxon>
        <taxon>Bacillaceae</taxon>
        <taxon>Priestia</taxon>
    </lineage>
</organism>
<evidence type="ECO:0000313" key="2">
    <source>
        <dbReference type="EMBL" id="SFQ46459.1"/>
    </source>
</evidence>
<dbReference type="EMBL" id="FOXX01000003">
    <property type="protein sequence ID" value="SFQ46459.1"/>
    <property type="molecule type" value="Genomic_DNA"/>
</dbReference>
<gene>
    <name evidence="2" type="ORF">SAMN02745910_01485</name>
</gene>
<evidence type="ECO:0000256" key="1">
    <source>
        <dbReference type="SAM" id="MobiDB-lite"/>
    </source>
</evidence>
<feature type="region of interest" description="Disordered" evidence="1">
    <location>
        <begin position="1"/>
        <end position="20"/>
    </location>
</feature>
<accession>A0A1I5YQE0</accession>
<dbReference type="RefSeq" id="WP_061802762.1">
    <property type="nucleotide sequence ID" value="NZ_FOXX01000003.1"/>
</dbReference>